<reference evidence="1 2" key="1">
    <citation type="submission" date="2015-11" db="EMBL/GenBank/DDBJ databases">
        <title>Genomic analysis of 38 Legionella species identifies large and diverse effector repertoires.</title>
        <authorList>
            <person name="Burstein D."/>
            <person name="Amaro F."/>
            <person name="Zusman T."/>
            <person name="Lifshitz Z."/>
            <person name="Cohen O."/>
            <person name="Gilbert J.A."/>
            <person name="Pupko T."/>
            <person name="Shuman H.A."/>
            <person name="Segal G."/>
        </authorList>
    </citation>
    <scope>NUCLEOTIDE SEQUENCE [LARGE SCALE GENOMIC DNA]</scope>
    <source>
        <strain evidence="1 2">WA-270A-C2</strain>
    </source>
</reference>
<gene>
    <name evidence="1" type="ORF">Lrub_0692</name>
</gene>
<evidence type="ECO:0000313" key="2">
    <source>
        <dbReference type="Proteomes" id="UP000054608"/>
    </source>
</evidence>
<dbReference type="EMBL" id="LNYT01000006">
    <property type="protein sequence ID" value="KTD49593.1"/>
    <property type="molecule type" value="Genomic_DNA"/>
</dbReference>
<organism evidence="1 2">
    <name type="scientific">Legionella rubrilucens</name>
    <dbReference type="NCBI Taxonomy" id="458"/>
    <lineage>
        <taxon>Bacteria</taxon>
        <taxon>Pseudomonadati</taxon>
        <taxon>Pseudomonadota</taxon>
        <taxon>Gammaproteobacteria</taxon>
        <taxon>Legionellales</taxon>
        <taxon>Legionellaceae</taxon>
        <taxon>Legionella</taxon>
    </lineage>
</organism>
<protein>
    <recommendedName>
        <fullName evidence="3">Guanylate cyclase domain-containing protein</fullName>
    </recommendedName>
</protein>
<comment type="caution">
    <text evidence="1">The sequence shown here is derived from an EMBL/GenBank/DDBJ whole genome shotgun (WGS) entry which is preliminary data.</text>
</comment>
<name>A0A0W0XY87_9GAMM</name>
<accession>A0A0W0XY87</accession>
<evidence type="ECO:0008006" key="3">
    <source>
        <dbReference type="Google" id="ProtNLM"/>
    </source>
</evidence>
<sequence>MEDLNSVRSKVEKYEDRFVVFVDILGWKSKIKESEENPSLVGELSRCLYSIKEYHKYHEISNQLKISNIQVSQFSDSIFMSAKPDNDFSLIELESFLNQSIWMLVNLLLGQNLLFKGAISFGKVVHNSDIVFGPALNRAYLLHENYKRPRIILDPDLIERLNLSASITGSRIVDGDQKIYKKTFRMDDDNVFFYDFLQPLIPSKAPDLKRVKDMISQSVNHEDEGVKNKYIWLSQYYDSIVEQYNMCDKFD</sequence>
<proteinExistence type="predicted"/>
<dbReference type="OrthoDB" id="9181325at2"/>
<dbReference type="STRING" id="458.Lrub_0692"/>
<keyword evidence="2" id="KW-1185">Reference proteome</keyword>
<dbReference type="AlphaFoldDB" id="A0A0W0XY87"/>
<dbReference type="PATRIC" id="fig|458.5.peg.718"/>
<dbReference type="Proteomes" id="UP000054608">
    <property type="component" value="Unassembled WGS sequence"/>
</dbReference>
<evidence type="ECO:0000313" key="1">
    <source>
        <dbReference type="EMBL" id="KTD49593.1"/>
    </source>
</evidence>
<dbReference type="RefSeq" id="WP_058530805.1">
    <property type="nucleotide sequence ID" value="NZ_CAAAIN010000013.1"/>
</dbReference>